<dbReference type="PANTHER" id="PTHR43156">
    <property type="entry name" value="STAGE II SPORULATION PROTEIN E-RELATED"/>
    <property type="match status" value="1"/>
</dbReference>
<dbReference type="Pfam" id="PF07228">
    <property type="entry name" value="SpoIIE"/>
    <property type="match status" value="1"/>
</dbReference>
<dbReference type="SUPFAM" id="SSF81606">
    <property type="entry name" value="PP2C-like"/>
    <property type="match status" value="1"/>
</dbReference>
<dbReference type="CDD" id="cd00130">
    <property type="entry name" value="PAS"/>
    <property type="match status" value="1"/>
</dbReference>
<dbReference type="SMART" id="SM00331">
    <property type="entry name" value="PP2C_SIG"/>
    <property type="match status" value="1"/>
</dbReference>
<dbReference type="InterPro" id="IPR000014">
    <property type="entry name" value="PAS"/>
</dbReference>
<evidence type="ECO:0000256" key="1">
    <source>
        <dbReference type="ARBA" id="ARBA00022801"/>
    </source>
</evidence>
<dbReference type="EMBL" id="JADKYB010000003">
    <property type="protein sequence ID" value="MBM9504335.1"/>
    <property type="molecule type" value="Genomic_DNA"/>
</dbReference>
<dbReference type="Gene3D" id="3.30.450.20">
    <property type="entry name" value="PAS domain"/>
    <property type="match status" value="1"/>
</dbReference>
<dbReference type="PANTHER" id="PTHR43156:SF2">
    <property type="entry name" value="STAGE II SPORULATION PROTEIN E"/>
    <property type="match status" value="1"/>
</dbReference>
<dbReference type="InterPro" id="IPR052016">
    <property type="entry name" value="Bact_Sigma-Reg"/>
</dbReference>
<gene>
    <name evidence="3" type="ORF">ITX44_07260</name>
</gene>
<dbReference type="InterPro" id="IPR029016">
    <property type="entry name" value="GAF-like_dom_sf"/>
</dbReference>
<dbReference type="InterPro" id="IPR036457">
    <property type="entry name" value="PPM-type-like_dom_sf"/>
</dbReference>
<dbReference type="PROSITE" id="PS50112">
    <property type="entry name" value="PAS"/>
    <property type="match status" value="1"/>
</dbReference>
<dbReference type="InterPro" id="IPR013767">
    <property type="entry name" value="PAS_fold"/>
</dbReference>
<comment type="caution">
    <text evidence="3">The sequence shown here is derived from an EMBL/GenBank/DDBJ whole genome shotgun (WGS) entry which is preliminary data.</text>
</comment>
<dbReference type="RefSeq" id="WP_205356187.1">
    <property type="nucleotide sequence ID" value="NZ_JADKYB010000003.1"/>
</dbReference>
<dbReference type="Gene3D" id="3.60.40.10">
    <property type="entry name" value="PPM-type phosphatase domain"/>
    <property type="match status" value="1"/>
</dbReference>
<dbReference type="InterPro" id="IPR001932">
    <property type="entry name" value="PPM-type_phosphatase-like_dom"/>
</dbReference>
<reference evidence="3 4" key="1">
    <citation type="submission" date="2021-01" db="EMBL/GenBank/DDBJ databases">
        <title>Streptomyces acididurans sp. nov., isolated from a peat swamp forest soil.</title>
        <authorList>
            <person name="Chantavorakit T."/>
            <person name="Duangmal K."/>
        </authorList>
    </citation>
    <scope>NUCLEOTIDE SEQUENCE [LARGE SCALE GENOMIC DNA]</scope>
    <source>
        <strain evidence="3 4">KK5PA1</strain>
    </source>
</reference>
<dbReference type="InterPro" id="IPR035965">
    <property type="entry name" value="PAS-like_dom_sf"/>
</dbReference>
<name>A0ABS2TPZ3_9ACTN</name>
<dbReference type="Gene3D" id="3.30.450.40">
    <property type="match status" value="1"/>
</dbReference>
<evidence type="ECO:0000259" key="2">
    <source>
        <dbReference type="PROSITE" id="PS50112"/>
    </source>
</evidence>
<dbReference type="SUPFAM" id="SSF55781">
    <property type="entry name" value="GAF domain-like"/>
    <property type="match status" value="1"/>
</dbReference>
<dbReference type="Pfam" id="PF00989">
    <property type="entry name" value="PAS"/>
    <property type="match status" value="1"/>
</dbReference>
<keyword evidence="1" id="KW-0378">Hydrolase</keyword>
<sequence>MADPHVVGHKAPDRYENLLATVLESVDAGVYAVNEQGLIVAVNRRAERLLARHAVDLLGQDAHDLLHRDSAGRPAPRSACPVIRAMFADRTTSQVDAWAERGDGSLLPVSSLVTPFRVGEETTGAVVVFHQRTAAETATREVDPATAPLSEVERLALLAETTTRLTSTLDSQEALRRLIRLVLPRLADWVVVDLVAENEEVWRTRVVHYEDGALTDREELCGPLPPIPQDSLLPLPRALRAAVSTVATPATYEGRLDSGLAVEQRRLFKSTGMHSAIVAPIRGPRETLGALTLGRAERSARFTNDDIALLDDITRRAGIALENARLFQRQRRVAETMQHHLLPKLPTLPGLEATVRYVSAPDASQVGGDWYDMFPLRDGSLALAVGDVVGHDLDAAAGMAQLRNMLRAHAWTQPEGPGAIIRQLDDTVMHVTDVSMATVLFGRLEGSAAAGWRLRWSNAGHPPPLLIDATGRARFLDKPHGMLLGTGLSPDRNEGTVDLPARSTLVLYTDGLVEAPGRPLDEGLERLRRHAAALVHRPLEGFCDQLLQRVRSARNEDDIALLVLRVPDRPPEATEAEHDAWPR</sequence>
<dbReference type="SMART" id="SM00065">
    <property type="entry name" value="GAF"/>
    <property type="match status" value="1"/>
</dbReference>
<evidence type="ECO:0000313" key="3">
    <source>
        <dbReference type="EMBL" id="MBM9504335.1"/>
    </source>
</evidence>
<dbReference type="Pfam" id="PF13492">
    <property type="entry name" value="GAF_3"/>
    <property type="match status" value="1"/>
</dbReference>
<proteinExistence type="predicted"/>
<dbReference type="SUPFAM" id="SSF55785">
    <property type="entry name" value="PYP-like sensor domain (PAS domain)"/>
    <property type="match status" value="1"/>
</dbReference>
<dbReference type="NCBIfam" id="TIGR00229">
    <property type="entry name" value="sensory_box"/>
    <property type="match status" value="1"/>
</dbReference>
<feature type="domain" description="PAS" evidence="2">
    <location>
        <begin position="15"/>
        <end position="70"/>
    </location>
</feature>
<evidence type="ECO:0000313" key="4">
    <source>
        <dbReference type="Proteomes" id="UP000749040"/>
    </source>
</evidence>
<dbReference type="Proteomes" id="UP000749040">
    <property type="component" value="Unassembled WGS sequence"/>
</dbReference>
<dbReference type="SMART" id="SM00091">
    <property type="entry name" value="PAS"/>
    <property type="match status" value="1"/>
</dbReference>
<protein>
    <submittedName>
        <fullName evidence="3">SpoIIE family protein phosphatase</fullName>
    </submittedName>
</protein>
<organism evidence="3 4">
    <name type="scientific">Actinacidiphila acididurans</name>
    <dbReference type="NCBI Taxonomy" id="2784346"/>
    <lineage>
        <taxon>Bacteria</taxon>
        <taxon>Bacillati</taxon>
        <taxon>Actinomycetota</taxon>
        <taxon>Actinomycetes</taxon>
        <taxon>Kitasatosporales</taxon>
        <taxon>Streptomycetaceae</taxon>
        <taxon>Actinacidiphila</taxon>
    </lineage>
</organism>
<keyword evidence="4" id="KW-1185">Reference proteome</keyword>
<accession>A0ABS2TPZ3</accession>
<dbReference type="InterPro" id="IPR003018">
    <property type="entry name" value="GAF"/>
</dbReference>